<evidence type="ECO:0000256" key="3">
    <source>
        <dbReference type="ARBA" id="ARBA00023163"/>
    </source>
</evidence>
<sequence>MRKYFYEINREDRSLHMRQYIYWIGPYRYNWHEELEIMLILKGNVEMNCGGVSYLLQEDDLILIDSNVGHASLARSEGSIAMVIHLDPEYLREYYSPIEDYRFFGCTGGDNRNSQEAKEIRRAMAVLITRMDTANPLERLRFEQGLSHLLLLLFQLFPPRRIDRSEAAKTRRQEEMRGSIVHFVEENYRQRITLKELSRLCGYNATYLSTWFKTNIGLNFYDYLMRVRLREATLELCSTDKTILEVAGDNGFGDVKSFNVCFRKTFGKSPGEYRRQILAENKGMDFKEKRRFLPLDDTSVNEKLESYQLEFESLWESGALSAGRRLMYQEMTAGILGQTEAVRQLSRNLSDQVEEIREKLEHMRKTL</sequence>
<dbReference type="PROSITE" id="PS01124">
    <property type="entry name" value="HTH_ARAC_FAMILY_2"/>
    <property type="match status" value="1"/>
</dbReference>
<dbReference type="Pfam" id="PF02311">
    <property type="entry name" value="AraC_binding"/>
    <property type="match status" value="1"/>
</dbReference>
<dbReference type="GO" id="GO:0003700">
    <property type="term" value="F:DNA-binding transcription factor activity"/>
    <property type="evidence" value="ECO:0007669"/>
    <property type="project" value="InterPro"/>
</dbReference>
<feature type="domain" description="HTH araC/xylS-type" evidence="4">
    <location>
        <begin position="178"/>
        <end position="276"/>
    </location>
</feature>
<keyword evidence="1" id="KW-0805">Transcription regulation</keyword>
<keyword evidence="2" id="KW-0238">DNA-binding</keyword>
<evidence type="ECO:0000256" key="2">
    <source>
        <dbReference type="ARBA" id="ARBA00023125"/>
    </source>
</evidence>
<evidence type="ECO:0000256" key="1">
    <source>
        <dbReference type="ARBA" id="ARBA00023015"/>
    </source>
</evidence>
<evidence type="ECO:0000313" key="6">
    <source>
        <dbReference type="Proteomes" id="UP000886804"/>
    </source>
</evidence>
<dbReference type="PANTHER" id="PTHR43280:SF2">
    <property type="entry name" value="HTH-TYPE TRANSCRIPTIONAL REGULATOR EXSA"/>
    <property type="match status" value="1"/>
</dbReference>
<dbReference type="InterPro" id="IPR014710">
    <property type="entry name" value="RmlC-like_jellyroll"/>
</dbReference>
<protein>
    <submittedName>
        <fullName evidence="5">AraC family transcriptional regulator</fullName>
    </submittedName>
</protein>
<name>A0A9D2L736_9FIRM</name>
<dbReference type="Pfam" id="PF12833">
    <property type="entry name" value="HTH_18"/>
    <property type="match status" value="1"/>
</dbReference>
<dbReference type="SUPFAM" id="SSF46689">
    <property type="entry name" value="Homeodomain-like"/>
    <property type="match status" value="2"/>
</dbReference>
<proteinExistence type="predicted"/>
<dbReference type="Gene3D" id="2.60.120.10">
    <property type="entry name" value="Jelly Rolls"/>
    <property type="match status" value="1"/>
</dbReference>
<dbReference type="InterPro" id="IPR009057">
    <property type="entry name" value="Homeodomain-like_sf"/>
</dbReference>
<dbReference type="GO" id="GO:0043565">
    <property type="term" value="F:sequence-specific DNA binding"/>
    <property type="evidence" value="ECO:0007669"/>
    <property type="project" value="InterPro"/>
</dbReference>
<dbReference type="InterPro" id="IPR037923">
    <property type="entry name" value="HTH-like"/>
</dbReference>
<keyword evidence="3" id="KW-0804">Transcription</keyword>
<dbReference type="InterPro" id="IPR018060">
    <property type="entry name" value="HTH_AraC"/>
</dbReference>
<dbReference type="SUPFAM" id="SSF51215">
    <property type="entry name" value="Regulatory protein AraC"/>
    <property type="match status" value="1"/>
</dbReference>
<gene>
    <name evidence="5" type="ORF">H9716_04425</name>
</gene>
<comment type="caution">
    <text evidence="5">The sequence shown here is derived from an EMBL/GenBank/DDBJ whole genome shotgun (WGS) entry which is preliminary data.</text>
</comment>
<dbReference type="InterPro" id="IPR003313">
    <property type="entry name" value="AraC-bd"/>
</dbReference>
<dbReference type="PANTHER" id="PTHR43280">
    <property type="entry name" value="ARAC-FAMILY TRANSCRIPTIONAL REGULATOR"/>
    <property type="match status" value="1"/>
</dbReference>
<organism evidence="5 6">
    <name type="scientific">Candidatus Enterocloster faecavium</name>
    <dbReference type="NCBI Taxonomy" id="2838560"/>
    <lineage>
        <taxon>Bacteria</taxon>
        <taxon>Bacillati</taxon>
        <taxon>Bacillota</taxon>
        <taxon>Clostridia</taxon>
        <taxon>Lachnospirales</taxon>
        <taxon>Lachnospiraceae</taxon>
        <taxon>Enterocloster</taxon>
    </lineage>
</organism>
<accession>A0A9D2L736</accession>
<evidence type="ECO:0000313" key="5">
    <source>
        <dbReference type="EMBL" id="HJB07091.1"/>
    </source>
</evidence>
<dbReference type="SMART" id="SM00342">
    <property type="entry name" value="HTH_ARAC"/>
    <property type="match status" value="1"/>
</dbReference>
<dbReference type="Proteomes" id="UP000886804">
    <property type="component" value="Unassembled WGS sequence"/>
</dbReference>
<reference evidence="5" key="1">
    <citation type="journal article" date="2021" name="PeerJ">
        <title>Extensive microbial diversity within the chicken gut microbiome revealed by metagenomics and culture.</title>
        <authorList>
            <person name="Gilroy R."/>
            <person name="Ravi A."/>
            <person name="Getino M."/>
            <person name="Pursley I."/>
            <person name="Horton D.L."/>
            <person name="Alikhan N.F."/>
            <person name="Baker D."/>
            <person name="Gharbi K."/>
            <person name="Hall N."/>
            <person name="Watson M."/>
            <person name="Adriaenssens E.M."/>
            <person name="Foster-Nyarko E."/>
            <person name="Jarju S."/>
            <person name="Secka A."/>
            <person name="Antonio M."/>
            <person name="Oren A."/>
            <person name="Chaudhuri R.R."/>
            <person name="La Ragione R."/>
            <person name="Hildebrand F."/>
            <person name="Pallen M.J."/>
        </authorList>
    </citation>
    <scope>NUCLEOTIDE SEQUENCE</scope>
    <source>
        <strain evidence="5">CHK188-4685</strain>
    </source>
</reference>
<dbReference type="EMBL" id="DWYS01000054">
    <property type="protein sequence ID" value="HJB07091.1"/>
    <property type="molecule type" value="Genomic_DNA"/>
</dbReference>
<dbReference type="Gene3D" id="1.10.10.60">
    <property type="entry name" value="Homeodomain-like"/>
    <property type="match status" value="2"/>
</dbReference>
<evidence type="ECO:0000259" key="4">
    <source>
        <dbReference type="PROSITE" id="PS01124"/>
    </source>
</evidence>
<dbReference type="AlphaFoldDB" id="A0A9D2L736"/>
<reference evidence="5" key="2">
    <citation type="submission" date="2021-04" db="EMBL/GenBank/DDBJ databases">
        <authorList>
            <person name="Gilroy R."/>
        </authorList>
    </citation>
    <scope>NUCLEOTIDE SEQUENCE</scope>
    <source>
        <strain evidence="5">CHK188-4685</strain>
    </source>
</reference>